<dbReference type="GO" id="GO:0009295">
    <property type="term" value="C:nucleoid"/>
    <property type="evidence" value="ECO:0007669"/>
    <property type="project" value="TreeGrafter"/>
</dbReference>
<dbReference type="Pfam" id="PF00436">
    <property type="entry name" value="SSB"/>
    <property type="match status" value="1"/>
</dbReference>
<dbReference type="NCBIfam" id="TIGR00621">
    <property type="entry name" value="ssb"/>
    <property type="match status" value="1"/>
</dbReference>
<comment type="caution">
    <text evidence="2">Lacks conserved residue(s) required for the propagation of feature annotation.</text>
</comment>
<evidence type="ECO:0000313" key="4">
    <source>
        <dbReference type="EMBL" id="KGO06714.1"/>
    </source>
</evidence>
<sequence length="112" mass="12760">MNALRNKVQLIGRLGQDPQITTFPDGNKIANFSMATDDSYKDKNGQKIERAYWHNIVVRGGLVKVVESYVQKGQEIAIEGKLTNRSWEDKDGIKRYTTEIVCNELLMLSKNN</sequence>
<dbReference type="InterPro" id="IPR000424">
    <property type="entry name" value="Primosome_PriB/ssb"/>
</dbReference>
<dbReference type="AlphaFoldDB" id="A0A0A2GTV1"/>
<accession>A0A0A2GTV1</accession>
<dbReference type="Proteomes" id="UP000030140">
    <property type="component" value="Unassembled WGS sequence"/>
</dbReference>
<dbReference type="PROSITE" id="PS50935">
    <property type="entry name" value="SSB"/>
    <property type="match status" value="1"/>
</dbReference>
<evidence type="ECO:0000256" key="1">
    <source>
        <dbReference type="ARBA" id="ARBA00023125"/>
    </source>
</evidence>
<dbReference type="PANTHER" id="PTHR10302:SF0">
    <property type="entry name" value="SINGLE-STRANDED DNA-BINDING PROTEIN, MITOCHONDRIAL"/>
    <property type="match status" value="1"/>
</dbReference>
<proteinExistence type="inferred from homology"/>
<dbReference type="PANTHER" id="PTHR10302">
    <property type="entry name" value="SINGLE-STRANDED DNA-BINDING PROTEIN"/>
    <property type="match status" value="1"/>
</dbReference>
<dbReference type="EMBL" id="JSAQ01000001">
    <property type="protein sequence ID" value="KGO06714.1"/>
    <property type="molecule type" value="Genomic_DNA"/>
</dbReference>
<organism evidence="4 5">
    <name type="scientific">Dokdonia donghaensis DSW-1</name>
    <dbReference type="NCBI Taxonomy" id="1300343"/>
    <lineage>
        <taxon>Bacteria</taxon>
        <taxon>Pseudomonadati</taxon>
        <taxon>Bacteroidota</taxon>
        <taxon>Flavobacteriia</taxon>
        <taxon>Flavobacteriales</taxon>
        <taxon>Flavobacteriaceae</taxon>
        <taxon>Dokdonia</taxon>
    </lineage>
</organism>
<dbReference type="RefSeq" id="WP_035325876.1">
    <property type="nucleotide sequence ID" value="NZ_CP015125.1"/>
</dbReference>
<dbReference type="GO" id="GO:0006260">
    <property type="term" value="P:DNA replication"/>
    <property type="evidence" value="ECO:0007669"/>
    <property type="project" value="InterPro"/>
</dbReference>
<dbReference type="CDD" id="cd04496">
    <property type="entry name" value="SSB_OBF"/>
    <property type="match status" value="1"/>
</dbReference>
<reference evidence="4 5" key="1">
    <citation type="submission" date="2014-10" db="EMBL/GenBank/DDBJ databases">
        <title>Draft genome sequence of the proteorhodopsin-containing marine bacterium Dokdonia donghaensis.</title>
        <authorList>
            <person name="Gomez-Consarnau L."/>
            <person name="Gonzalez J.M."/>
            <person name="Riedel T."/>
            <person name="Jaenicke S."/>
            <person name="Wagner-Doebler I."/>
            <person name="Fuhrman J.A."/>
        </authorList>
    </citation>
    <scope>NUCLEOTIDE SEQUENCE [LARGE SCALE GENOMIC DNA]</scope>
    <source>
        <strain evidence="4 5">DSW-1</strain>
    </source>
</reference>
<dbReference type="OrthoDB" id="9809878at2"/>
<dbReference type="InterPro" id="IPR012340">
    <property type="entry name" value="NA-bd_OB-fold"/>
</dbReference>
<evidence type="ECO:0000256" key="2">
    <source>
        <dbReference type="HAMAP-Rule" id="MF_00984"/>
    </source>
</evidence>
<dbReference type="GO" id="GO:0003697">
    <property type="term" value="F:single-stranded DNA binding"/>
    <property type="evidence" value="ECO:0007669"/>
    <property type="project" value="UniProtKB-UniRule"/>
</dbReference>
<dbReference type="PATRIC" id="fig|1300343.5.peg.383"/>
<evidence type="ECO:0000313" key="5">
    <source>
        <dbReference type="Proteomes" id="UP000030140"/>
    </source>
</evidence>
<dbReference type="KEGG" id="ddo:I597_0380"/>
<comment type="caution">
    <text evidence="4">The sequence shown here is derived from an EMBL/GenBank/DDBJ whole genome shotgun (WGS) entry which is preliminary data.</text>
</comment>
<dbReference type="InterPro" id="IPR011344">
    <property type="entry name" value="ssDNA-bd"/>
</dbReference>
<dbReference type="Gene3D" id="2.40.50.140">
    <property type="entry name" value="Nucleic acid-binding proteins"/>
    <property type="match status" value="1"/>
</dbReference>
<dbReference type="HAMAP" id="MF_00984">
    <property type="entry name" value="SSB"/>
    <property type="match status" value="1"/>
</dbReference>
<evidence type="ECO:0000256" key="3">
    <source>
        <dbReference type="PIRNR" id="PIRNR002070"/>
    </source>
</evidence>
<dbReference type="SUPFAM" id="SSF50249">
    <property type="entry name" value="Nucleic acid-binding proteins"/>
    <property type="match status" value="1"/>
</dbReference>
<name>A0A0A2GTV1_9FLAO</name>
<protein>
    <recommendedName>
        <fullName evidence="2 3">Single-stranded DNA-binding protein</fullName>
        <shortName evidence="2">SSB</shortName>
    </recommendedName>
</protein>
<keyword evidence="1 2" id="KW-0238">DNA-binding</keyword>
<gene>
    <name evidence="4" type="ORF">NV36_07555</name>
</gene>
<dbReference type="PIRSF" id="PIRSF002070">
    <property type="entry name" value="SSB"/>
    <property type="match status" value="1"/>
</dbReference>
<keyword evidence="5" id="KW-1185">Reference proteome</keyword>
<comment type="subunit">
    <text evidence="2">Homotetramer.</text>
</comment>